<keyword evidence="2" id="KW-1185">Reference proteome</keyword>
<dbReference type="AlphaFoldDB" id="A0A1G7NAE9"/>
<sequence length="186" mass="20370">MQNYRIGLADLPPEGKEFVLDDPTVWQEPLKEFHMDCRVRKPLRATVSVTPVEDGWLVRGSLEGEVVLPCSRCAEDAVIPVAARFEEFESRPEEPEPEAAGRHGAQEAAPVGERLIFERGAPLLDLAAVCWEEFVLALPSTPLCREDCKGLCARCGANLNAGPCACPPEEGDPRLAVLRGLVRRGK</sequence>
<dbReference type="Proteomes" id="UP000199355">
    <property type="component" value="Unassembled WGS sequence"/>
</dbReference>
<organism evidence="1 2">
    <name type="scientific">Desulfovibrio legallii</name>
    <dbReference type="NCBI Taxonomy" id="571438"/>
    <lineage>
        <taxon>Bacteria</taxon>
        <taxon>Pseudomonadati</taxon>
        <taxon>Thermodesulfobacteriota</taxon>
        <taxon>Desulfovibrionia</taxon>
        <taxon>Desulfovibrionales</taxon>
        <taxon>Desulfovibrionaceae</taxon>
        <taxon>Desulfovibrio</taxon>
    </lineage>
</organism>
<reference evidence="2" key="1">
    <citation type="submission" date="2016-10" db="EMBL/GenBank/DDBJ databases">
        <authorList>
            <person name="Varghese N."/>
            <person name="Submissions S."/>
        </authorList>
    </citation>
    <scope>NUCLEOTIDE SEQUENCE [LARGE SCALE GENOMIC DNA]</scope>
    <source>
        <strain evidence="2">KHC7</strain>
    </source>
</reference>
<protein>
    <recommendedName>
        <fullName evidence="3">DUF177 domain-containing protein</fullName>
    </recommendedName>
</protein>
<proteinExistence type="predicted"/>
<accession>A0A1G7NAE9</accession>
<dbReference type="PANTHER" id="PTHR34374:SF1">
    <property type="entry name" value="LARGE RIBOSOMAL RNA SUBUNIT ACCUMULATION PROTEIN YCED HOMOLOG 1, CHLOROPLASTIC"/>
    <property type="match status" value="1"/>
</dbReference>
<evidence type="ECO:0008006" key="3">
    <source>
        <dbReference type="Google" id="ProtNLM"/>
    </source>
</evidence>
<dbReference type="RefSeq" id="WP_092153992.1">
    <property type="nucleotide sequence ID" value="NZ_FNBX01000011.1"/>
</dbReference>
<dbReference type="PANTHER" id="PTHR34374">
    <property type="entry name" value="LARGE RIBOSOMAL RNA SUBUNIT ACCUMULATION PROTEIN YCED HOMOLOG 1, CHLOROPLASTIC"/>
    <property type="match status" value="1"/>
</dbReference>
<dbReference type="OrthoDB" id="9790372at2"/>
<name>A0A1G7NAE9_9BACT</name>
<dbReference type="Pfam" id="PF02620">
    <property type="entry name" value="YceD"/>
    <property type="match status" value="1"/>
</dbReference>
<dbReference type="InterPro" id="IPR003772">
    <property type="entry name" value="YceD"/>
</dbReference>
<dbReference type="EMBL" id="FNBX01000011">
    <property type="protein sequence ID" value="SDF71013.1"/>
    <property type="molecule type" value="Genomic_DNA"/>
</dbReference>
<evidence type="ECO:0000313" key="1">
    <source>
        <dbReference type="EMBL" id="SDF71013.1"/>
    </source>
</evidence>
<evidence type="ECO:0000313" key="2">
    <source>
        <dbReference type="Proteomes" id="UP000199355"/>
    </source>
</evidence>
<dbReference type="STRING" id="571438.SAMN05192586_11112"/>
<gene>
    <name evidence="1" type="ORF">SAMN05192586_11112</name>
</gene>